<proteinExistence type="predicted"/>
<dbReference type="Pfam" id="PF19778">
    <property type="entry name" value="RE_endonuc"/>
    <property type="match status" value="1"/>
</dbReference>
<dbReference type="Pfam" id="PF01555">
    <property type="entry name" value="N6_N4_Mtase"/>
    <property type="match status" value="1"/>
</dbReference>
<accession>A0A2N0SVA3</accession>
<evidence type="ECO:0000313" key="7">
    <source>
        <dbReference type="EMBL" id="MZU08724.1"/>
    </source>
</evidence>
<reference evidence="6 8" key="1">
    <citation type="journal article" date="2019" name="Nat. Med.">
        <title>A library of human gut bacterial isolates paired with longitudinal multiomics data enables mechanistic microbiome research.</title>
        <authorList>
            <person name="Poyet M."/>
            <person name="Groussin M."/>
            <person name="Gibbons S.M."/>
            <person name="Avila-Pacheco J."/>
            <person name="Jiang X."/>
            <person name="Kearney S.M."/>
            <person name="Perrotta A.R."/>
            <person name="Berdy B."/>
            <person name="Zhao S."/>
            <person name="Lieberman T.D."/>
            <person name="Swanson P.K."/>
            <person name="Smith M."/>
            <person name="Roesemann S."/>
            <person name="Alexander J.E."/>
            <person name="Rich S.A."/>
            <person name="Livny J."/>
            <person name="Vlamakis H."/>
            <person name="Clish C."/>
            <person name="Bullock K."/>
            <person name="Deik A."/>
            <person name="Scott J."/>
            <person name="Pierce K.A."/>
            <person name="Xavier R.J."/>
            <person name="Alm E.J."/>
        </authorList>
    </citation>
    <scope>NUCLEOTIDE SEQUENCE [LARGE SCALE GENOMIC DNA]</scope>
    <source>
        <strain evidence="6 8">BIOML-A395</strain>
        <strain evidence="7">BIOML-A409</strain>
    </source>
</reference>
<comment type="caution">
    <text evidence="6">The sequence shown here is derived from an EMBL/GenBank/DDBJ whole genome shotgun (WGS) entry which is preliminary data.</text>
</comment>
<keyword evidence="2" id="KW-0808">Transferase</keyword>
<feature type="compositionally biased region" description="Basic and acidic residues" evidence="3">
    <location>
        <begin position="154"/>
        <end position="169"/>
    </location>
</feature>
<dbReference type="GO" id="GO:0003677">
    <property type="term" value="F:DNA binding"/>
    <property type="evidence" value="ECO:0007669"/>
    <property type="project" value="InterPro"/>
</dbReference>
<dbReference type="Proteomes" id="UP000466472">
    <property type="component" value="Unassembled WGS sequence"/>
</dbReference>
<dbReference type="AlphaFoldDB" id="A0A2N0SVA3"/>
<evidence type="ECO:0000259" key="4">
    <source>
        <dbReference type="Pfam" id="PF01555"/>
    </source>
</evidence>
<evidence type="ECO:0000256" key="3">
    <source>
        <dbReference type="SAM" id="MobiDB-lite"/>
    </source>
</evidence>
<dbReference type="GO" id="GO:0032259">
    <property type="term" value="P:methylation"/>
    <property type="evidence" value="ECO:0007669"/>
    <property type="project" value="UniProtKB-KW"/>
</dbReference>
<organism evidence="6 8">
    <name type="scientific">Bifidobacterium longum</name>
    <dbReference type="NCBI Taxonomy" id="216816"/>
    <lineage>
        <taxon>Bacteria</taxon>
        <taxon>Bacillati</taxon>
        <taxon>Actinomycetota</taxon>
        <taxon>Actinomycetes</taxon>
        <taxon>Bifidobacteriales</taxon>
        <taxon>Bifidobacteriaceae</taxon>
        <taxon>Bifidobacterium</taxon>
    </lineage>
</organism>
<dbReference type="RefSeq" id="WP_014485639.1">
    <property type="nucleotide sequence ID" value="NZ_CP048001.1"/>
</dbReference>
<feature type="region of interest" description="Disordered" evidence="3">
    <location>
        <begin position="150"/>
        <end position="178"/>
    </location>
</feature>
<dbReference type="EMBL" id="WXEF01000012">
    <property type="protein sequence ID" value="MZR88942.1"/>
    <property type="molecule type" value="Genomic_DNA"/>
</dbReference>
<evidence type="ECO:0000256" key="1">
    <source>
        <dbReference type="ARBA" id="ARBA00022603"/>
    </source>
</evidence>
<dbReference type="GO" id="GO:0015668">
    <property type="term" value="F:type III site-specific deoxyribonuclease activity"/>
    <property type="evidence" value="ECO:0007669"/>
    <property type="project" value="InterPro"/>
</dbReference>
<keyword evidence="1" id="KW-0489">Methyltransferase</keyword>
<evidence type="ECO:0000256" key="2">
    <source>
        <dbReference type="ARBA" id="ARBA00022679"/>
    </source>
</evidence>
<name>A0A2N0SVA3_BIFLN</name>
<dbReference type="SUPFAM" id="SSF53335">
    <property type="entry name" value="S-adenosyl-L-methionine-dependent methyltransferases"/>
    <property type="match status" value="1"/>
</dbReference>
<dbReference type="InterPro" id="IPR029063">
    <property type="entry name" value="SAM-dependent_MTases_sf"/>
</dbReference>
<sequence length="414" mass="46801">MSDIQHIGGRTPDLTEENVDKLVALFPDVLTEVTDQQTGKAESGDYDDDGGQLVVNPESNGRFHSDWCSMIYPRLLLARDLLASDGVIFISIDENESANLKKICDEVFGNECFVNKVIWRSSDNSNNDAKQFSNDYNDILIYSKKPGWQPNRLQDPEKRRHFKNPDNDPRGAWFDGDPLNSPNYRENLRYEIVAPNGNIIKPPANGWRWSKETLDQKMKSGEIYFNEKQTNIKRRTYLQDNPEQFIAKVSRLIIEQKAAMIVDHISYDRIQGEYDSTIFANAGGRDETDAIRVSKCVQDWVFPDGDPKKGVEAQFTRGLEAASEVAIYAKLPRGFQIPTPVGNYAPDWAVAFREDSGLKHIFFIAETKGTMSSLNCAALRTAKSDARSVFLTNCNLPVMSITNKLTPTRNLWNG</sequence>
<feature type="domain" description="DNA methylase N-4/N-6" evidence="4">
    <location>
        <begin position="64"/>
        <end position="184"/>
    </location>
</feature>
<dbReference type="EMBL" id="WXDR01000011">
    <property type="protein sequence ID" value="MZU08724.1"/>
    <property type="molecule type" value="Genomic_DNA"/>
</dbReference>
<dbReference type="InterPro" id="IPR045572">
    <property type="entry name" value="RE_endonuc_C"/>
</dbReference>
<evidence type="ECO:0000313" key="6">
    <source>
        <dbReference type="EMBL" id="MZR88942.1"/>
    </source>
</evidence>
<dbReference type="GO" id="GO:0008170">
    <property type="term" value="F:N-methyltransferase activity"/>
    <property type="evidence" value="ECO:0007669"/>
    <property type="project" value="InterPro"/>
</dbReference>
<protein>
    <submittedName>
        <fullName evidence="6">Uncharacterized protein</fullName>
    </submittedName>
</protein>
<evidence type="ECO:0000313" key="8">
    <source>
        <dbReference type="Proteomes" id="UP000466472"/>
    </source>
</evidence>
<evidence type="ECO:0000259" key="5">
    <source>
        <dbReference type="Pfam" id="PF19778"/>
    </source>
</evidence>
<feature type="domain" description="Type III restriction enzyme C-terminal endonuclease" evidence="5">
    <location>
        <begin position="311"/>
        <end position="375"/>
    </location>
</feature>
<dbReference type="Gene3D" id="3.40.50.150">
    <property type="entry name" value="Vaccinia Virus protein VP39"/>
    <property type="match status" value="1"/>
</dbReference>
<dbReference type="InterPro" id="IPR002941">
    <property type="entry name" value="DNA_methylase_N4/N6"/>
</dbReference>
<dbReference type="Proteomes" id="UP000638311">
    <property type="component" value="Unassembled WGS sequence"/>
</dbReference>
<gene>
    <name evidence="6" type="ORF">GT999_06480</name>
    <name evidence="7" type="ORF">GUA24_06800</name>
</gene>